<dbReference type="GeneID" id="87961061"/>
<feature type="region of interest" description="Disordered" evidence="1">
    <location>
        <begin position="36"/>
        <end position="72"/>
    </location>
</feature>
<proteinExistence type="predicted"/>
<comment type="caution">
    <text evidence="2">The sequence shown here is derived from an EMBL/GenBank/DDBJ whole genome shotgun (WGS) entry which is preliminary data.</text>
</comment>
<protein>
    <submittedName>
        <fullName evidence="2">Uncharacterized protein</fullName>
    </submittedName>
</protein>
<dbReference type="Proteomes" id="UP001323617">
    <property type="component" value="Unassembled WGS sequence"/>
</dbReference>
<name>A0ABR0IES9_9PEZI</name>
<evidence type="ECO:0000313" key="3">
    <source>
        <dbReference type="Proteomes" id="UP001323617"/>
    </source>
</evidence>
<dbReference type="EMBL" id="JAFFHC010000003">
    <property type="protein sequence ID" value="KAK4678654.1"/>
    <property type="molecule type" value="Genomic_DNA"/>
</dbReference>
<sequence length="72" mass="8228">MPLDGICRHSDKLHGLVLILMQNGMRDIDYEDYDTGVKTQSGSQDRARLAFQRSSPPRISQPRDLGFQNPRQ</sequence>
<evidence type="ECO:0000256" key="1">
    <source>
        <dbReference type="SAM" id="MobiDB-lite"/>
    </source>
</evidence>
<dbReference type="RefSeq" id="XP_062802124.1">
    <property type="nucleotide sequence ID" value="XM_062940471.1"/>
</dbReference>
<accession>A0ABR0IES9</accession>
<evidence type="ECO:0000313" key="2">
    <source>
        <dbReference type="EMBL" id="KAK4678654.1"/>
    </source>
</evidence>
<organism evidence="2 3">
    <name type="scientific">Podospora pseudoanserina</name>
    <dbReference type="NCBI Taxonomy" id="2609844"/>
    <lineage>
        <taxon>Eukaryota</taxon>
        <taxon>Fungi</taxon>
        <taxon>Dikarya</taxon>
        <taxon>Ascomycota</taxon>
        <taxon>Pezizomycotina</taxon>
        <taxon>Sordariomycetes</taxon>
        <taxon>Sordariomycetidae</taxon>
        <taxon>Sordariales</taxon>
        <taxon>Podosporaceae</taxon>
        <taxon>Podospora</taxon>
    </lineage>
</organism>
<keyword evidence="3" id="KW-1185">Reference proteome</keyword>
<reference evidence="2 3" key="1">
    <citation type="journal article" date="2023" name="bioRxiv">
        <title>High-quality genome assemblies of four members of thePodospora anserinaspecies complex.</title>
        <authorList>
            <person name="Ament-Velasquez S.L."/>
            <person name="Vogan A.A."/>
            <person name="Wallerman O."/>
            <person name="Hartmann F."/>
            <person name="Gautier V."/>
            <person name="Silar P."/>
            <person name="Giraud T."/>
            <person name="Johannesson H."/>
        </authorList>
    </citation>
    <scope>NUCLEOTIDE SEQUENCE [LARGE SCALE GENOMIC DNA]</scope>
    <source>
        <strain evidence="2 3">CBS 124.78</strain>
    </source>
</reference>
<gene>
    <name evidence="2" type="ORF">QC764_0057440</name>
</gene>